<accession>A0A7J6DXI8</accession>
<dbReference type="Proteomes" id="UP000583929">
    <property type="component" value="Unassembled WGS sequence"/>
</dbReference>
<accession>A0A803Q8U0</accession>
<dbReference type="OMA" id="IVEDSTC"/>
<comment type="caution">
    <text evidence="2">The sequence shown here is derived from an EMBL/GenBank/DDBJ whole genome shotgun (WGS) entry which is preliminary data.</text>
</comment>
<evidence type="ECO:0000256" key="1">
    <source>
        <dbReference type="SAM" id="MobiDB-lite"/>
    </source>
</evidence>
<dbReference type="AlphaFoldDB" id="A0A7J6DXI8"/>
<evidence type="ECO:0000313" key="2">
    <source>
        <dbReference type="EMBL" id="KAF4350853.1"/>
    </source>
</evidence>
<feature type="region of interest" description="Disordered" evidence="1">
    <location>
        <begin position="46"/>
        <end position="69"/>
    </location>
</feature>
<protein>
    <submittedName>
        <fullName evidence="2">Uncharacterized protein</fullName>
    </submittedName>
</protein>
<sequence length="95" mass="9921">MEDLRSDVAAEEPPCGAVLGGADVKLVIVEDSTCGESRRAVGEGGPIVDKGLVGEDTVSDDDGSARPYAERDNGAVLGVEVAEDWLKLEESFAEK</sequence>
<reference evidence="2 3" key="1">
    <citation type="journal article" date="2020" name="bioRxiv">
        <title>Sequence and annotation of 42 cannabis genomes reveals extensive copy number variation in cannabinoid synthesis and pathogen resistance genes.</title>
        <authorList>
            <person name="Mckernan K.J."/>
            <person name="Helbert Y."/>
            <person name="Kane L.T."/>
            <person name="Ebling H."/>
            <person name="Zhang L."/>
            <person name="Liu B."/>
            <person name="Eaton Z."/>
            <person name="Mclaughlin S."/>
            <person name="Kingan S."/>
            <person name="Baybayan P."/>
            <person name="Concepcion G."/>
            <person name="Jordan M."/>
            <person name="Riva A."/>
            <person name="Barbazuk W."/>
            <person name="Harkins T."/>
        </authorList>
    </citation>
    <scope>NUCLEOTIDE SEQUENCE [LARGE SCALE GENOMIC DNA]</scope>
    <source>
        <strain evidence="3">cv. Jamaican Lion 4</strain>
        <tissue evidence="2">Leaf</tissue>
    </source>
</reference>
<proteinExistence type="predicted"/>
<gene>
    <name evidence="2" type="ORF">G4B88_027766</name>
</gene>
<evidence type="ECO:0000313" key="3">
    <source>
        <dbReference type="Proteomes" id="UP000583929"/>
    </source>
</evidence>
<keyword evidence="3" id="KW-1185">Reference proteome</keyword>
<dbReference type="EMBL" id="JAATIQ010000581">
    <property type="protein sequence ID" value="KAF4350853.1"/>
    <property type="molecule type" value="Genomic_DNA"/>
</dbReference>
<name>A0A7J6DXI8_CANSA</name>
<organism evidence="2 3">
    <name type="scientific">Cannabis sativa</name>
    <name type="common">Hemp</name>
    <name type="synonym">Marijuana</name>
    <dbReference type="NCBI Taxonomy" id="3483"/>
    <lineage>
        <taxon>Eukaryota</taxon>
        <taxon>Viridiplantae</taxon>
        <taxon>Streptophyta</taxon>
        <taxon>Embryophyta</taxon>
        <taxon>Tracheophyta</taxon>
        <taxon>Spermatophyta</taxon>
        <taxon>Magnoliopsida</taxon>
        <taxon>eudicotyledons</taxon>
        <taxon>Gunneridae</taxon>
        <taxon>Pentapetalae</taxon>
        <taxon>rosids</taxon>
        <taxon>fabids</taxon>
        <taxon>Rosales</taxon>
        <taxon>Cannabaceae</taxon>
        <taxon>Cannabis</taxon>
    </lineage>
</organism>